<dbReference type="EMBL" id="DTGZ01000024">
    <property type="protein sequence ID" value="HGV96932.1"/>
    <property type="molecule type" value="Genomic_DNA"/>
</dbReference>
<dbReference type="Pfam" id="PF01609">
    <property type="entry name" value="DDE_Tnp_1"/>
    <property type="match status" value="1"/>
</dbReference>
<name>A0A7C4X806_UNCW3</name>
<proteinExistence type="predicted"/>
<comment type="caution">
    <text evidence="2">The sequence shown here is derived from an EMBL/GenBank/DDBJ whole genome shotgun (WGS) entry which is preliminary data.</text>
</comment>
<sequence length="164" mass="19045">MILAFIYSHLLERPNIRKLEEWFYHTEIPALLGLEKISTSKLYETLSELSERDFSQLEAEIYSRLKGYERSESSAIIDVTDTYFEGNSLDGKLWRGKDGKYRHLIQIGLGVTECYGFPIMMQIYPGNVSNLVIFKDLSVRLRECGFKSLIIDQGMDSEEILRIF</sequence>
<evidence type="ECO:0000259" key="1">
    <source>
        <dbReference type="Pfam" id="PF01609"/>
    </source>
</evidence>
<dbReference type="GO" id="GO:0006313">
    <property type="term" value="P:DNA transposition"/>
    <property type="evidence" value="ECO:0007669"/>
    <property type="project" value="InterPro"/>
</dbReference>
<evidence type="ECO:0000313" key="2">
    <source>
        <dbReference type="EMBL" id="HGV96932.1"/>
    </source>
</evidence>
<dbReference type="AlphaFoldDB" id="A0A7C4X806"/>
<protein>
    <recommendedName>
        <fullName evidence="1">Transposase IS4-like domain-containing protein</fullName>
    </recommendedName>
</protein>
<feature type="domain" description="Transposase IS4-like" evidence="1">
    <location>
        <begin position="74"/>
        <end position="162"/>
    </location>
</feature>
<accession>A0A7C4X806</accession>
<dbReference type="GO" id="GO:0003677">
    <property type="term" value="F:DNA binding"/>
    <property type="evidence" value="ECO:0007669"/>
    <property type="project" value="InterPro"/>
</dbReference>
<organism evidence="2">
    <name type="scientific">candidate division WOR-3 bacterium</name>
    <dbReference type="NCBI Taxonomy" id="2052148"/>
    <lineage>
        <taxon>Bacteria</taxon>
        <taxon>Bacteria division WOR-3</taxon>
    </lineage>
</organism>
<reference evidence="2" key="1">
    <citation type="journal article" date="2020" name="mSystems">
        <title>Genome- and Community-Level Interaction Insights into Carbon Utilization and Element Cycling Functions of Hydrothermarchaeota in Hydrothermal Sediment.</title>
        <authorList>
            <person name="Zhou Z."/>
            <person name="Liu Y."/>
            <person name="Xu W."/>
            <person name="Pan J."/>
            <person name="Luo Z.H."/>
            <person name="Li M."/>
        </authorList>
    </citation>
    <scope>NUCLEOTIDE SEQUENCE [LARGE SCALE GENOMIC DNA]</scope>
    <source>
        <strain evidence="2">SpSt-774</strain>
    </source>
</reference>
<dbReference type="InterPro" id="IPR002559">
    <property type="entry name" value="Transposase_11"/>
</dbReference>
<gene>
    <name evidence="2" type="ORF">ENV60_01370</name>
</gene>
<dbReference type="GO" id="GO:0004803">
    <property type="term" value="F:transposase activity"/>
    <property type="evidence" value="ECO:0007669"/>
    <property type="project" value="InterPro"/>
</dbReference>